<gene>
    <name evidence="1" type="ORF">BpHYR1_003048</name>
</gene>
<protein>
    <submittedName>
        <fullName evidence="1">Uncharacterized protein</fullName>
    </submittedName>
</protein>
<dbReference type="EMBL" id="REGN01004631">
    <property type="protein sequence ID" value="RNA16777.1"/>
    <property type="molecule type" value="Genomic_DNA"/>
</dbReference>
<accession>A0A3M7QZI9</accession>
<reference evidence="1 2" key="1">
    <citation type="journal article" date="2018" name="Sci. Rep.">
        <title>Genomic signatures of local adaptation to the degree of environmental predictability in rotifers.</title>
        <authorList>
            <person name="Franch-Gras L."/>
            <person name="Hahn C."/>
            <person name="Garcia-Roger E.M."/>
            <person name="Carmona M.J."/>
            <person name="Serra M."/>
            <person name="Gomez A."/>
        </authorList>
    </citation>
    <scope>NUCLEOTIDE SEQUENCE [LARGE SCALE GENOMIC DNA]</scope>
    <source>
        <strain evidence="1">HYR1</strain>
    </source>
</reference>
<proteinExistence type="predicted"/>
<evidence type="ECO:0000313" key="1">
    <source>
        <dbReference type="EMBL" id="RNA16777.1"/>
    </source>
</evidence>
<evidence type="ECO:0000313" key="2">
    <source>
        <dbReference type="Proteomes" id="UP000276133"/>
    </source>
</evidence>
<dbReference type="AlphaFoldDB" id="A0A3M7QZI9"/>
<keyword evidence="2" id="KW-1185">Reference proteome</keyword>
<sequence length="108" mass="12237">MTKSIGIEFVQYWATENFESVLDTDGFGLIMKIKTVYIPVQDDQEQSKDQEIYNFILFLISTKIKNFSISEGPTESEEHVLGGTEDVSVATISKTCFIRFKLSSVKLV</sequence>
<dbReference type="Proteomes" id="UP000276133">
    <property type="component" value="Unassembled WGS sequence"/>
</dbReference>
<name>A0A3M7QZI9_BRAPC</name>
<comment type="caution">
    <text evidence="1">The sequence shown here is derived from an EMBL/GenBank/DDBJ whole genome shotgun (WGS) entry which is preliminary data.</text>
</comment>
<organism evidence="1 2">
    <name type="scientific">Brachionus plicatilis</name>
    <name type="common">Marine rotifer</name>
    <name type="synonym">Brachionus muelleri</name>
    <dbReference type="NCBI Taxonomy" id="10195"/>
    <lineage>
        <taxon>Eukaryota</taxon>
        <taxon>Metazoa</taxon>
        <taxon>Spiralia</taxon>
        <taxon>Gnathifera</taxon>
        <taxon>Rotifera</taxon>
        <taxon>Eurotatoria</taxon>
        <taxon>Monogononta</taxon>
        <taxon>Pseudotrocha</taxon>
        <taxon>Ploima</taxon>
        <taxon>Brachionidae</taxon>
        <taxon>Brachionus</taxon>
    </lineage>
</organism>